<evidence type="ECO:0000256" key="1">
    <source>
        <dbReference type="PIRNR" id="PIRNR006386"/>
    </source>
</evidence>
<evidence type="ECO:0000313" key="4">
    <source>
        <dbReference type="EMBL" id="ERJ17688.1"/>
    </source>
</evidence>
<feature type="active site" description="Nucleophile" evidence="2">
    <location>
        <position position="18"/>
    </location>
</feature>
<dbReference type="CDD" id="cd03022">
    <property type="entry name" value="DsbA_HCCA_Iso"/>
    <property type="match status" value="1"/>
</dbReference>
<dbReference type="InterPro" id="IPR036249">
    <property type="entry name" value="Thioredoxin-like_sf"/>
</dbReference>
<dbReference type="PANTHER" id="PTHR42943:SF2">
    <property type="entry name" value="GLUTATHIONE S-TRANSFERASE KAPPA 1"/>
    <property type="match status" value="1"/>
</dbReference>
<dbReference type="PIRSF" id="PIRSF006386">
    <property type="entry name" value="HCCAis_GSTk"/>
    <property type="match status" value="1"/>
</dbReference>
<reference evidence="4 5" key="1">
    <citation type="journal article" date="2011" name="J. Bacteriol.">
        <title>Genome sequence of Salinisphaera shabanensis, a gammaproteobacterium from the harsh, variable environment of the brine-seawater interface of the Shaban Deep in the Red Sea.</title>
        <authorList>
            <person name="Antunes A."/>
            <person name="Alam I."/>
            <person name="Bajic V.B."/>
            <person name="Stingl U."/>
        </authorList>
    </citation>
    <scope>NUCLEOTIDE SEQUENCE [LARGE SCALE GENOMIC DNA]</scope>
    <source>
        <strain evidence="4 5">E1L3A</strain>
    </source>
</reference>
<dbReference type="eggNOG" id="COG3917">
    <property type="taxonomic scope" value="Bacteria"/>
</dbReference>
<sequence length="203" mass="22918">MADNRSDKTLEFFFDFGSPNAYFAYARLPGVLERTGARLVWRPMLLGGVFKATNNQSRALIECAPKREYLWRDMQRFVDRYDIDFQRNDAFPIDTLALMRGAIAYLGTPNFEPYVSAIFRALWVDNRDLSDIHELRSTLTGAGLDVANFEAQIEDETTKQALKDATAAAVSLGIFGAPSFIVDGELFFGQDRLDFVERALVHA</sequence>
<keyword evidence="1 4" id="KW-0413">Isomerase</keyword>
<dbReference type="EC" id="5.99.1.4" evidence="1"/>
<reference evidence="4 5" key="2">
    <citation type="journal article" date="2013" name="PLoS ONE">
        <title>INDIGO - INtegrated Data Warehouse of MIcrobial GenOmes with Examples from the Red Sea Extremophiles.</title>
        <authorList>
            <person name="Alam I."/>
            <person name="Antunes A."/>
            <person name="Kamau A.A."/>
            <person name="Ba Alawi W."/>
            <person name="Kalkatawi M."/>
            <person name="Stingl U."/>
            <person name="Bajic V.B."/>
        </authorList>
    </citation>
    <scope>NUCLEOTIDE SEQUENCE [LARGE SCALE GENOMIC DNA]</scope>
    <source>
        <strain evidence="4 5">E1L3A</strain>
    </source>
</reference>
<comment type="similarity">
    <text evidence="1">Belongs to the GST superfamily. NadH family.</text>
</comment>
<dbReference type="Gene3D" id="3.40.30.10">
    <property type="entry name" value="Glutaredoxin"/>
    <property type="match status" value="1"/>
</dbReference>
<dbReference type="PANTHER" id="PTHR42943">
    <property type="entry name" value="GLUTATHIONE S-TRANSFERASE KAPPA"/>
    <property type="match status" value="1"/>
</dbReference>
<dbReference type="GO" id="GO:0004602">
    <property type="term" value="F:glutathione peroxidase activity"/>
    <property type="evidence" value="ECO:0007669"/>
    <property type="project" value="TreeGrafter"/>
</dbReference>
<dbReference type="GO" id="GO:1901170">
    <property type="term" value="P:naphthalene catabolic process"/>
    <property type="evidence" value="ECO:0007669"/>
    <property type="project" value="InterPro"/>
</dbReference>
<dbReference type="RefSeq" id="WP_006914747.1">
    <property type="nucleotide sequence ID" value="NZ_AFNV02000031.1"/>
</dbReference>
<dbReference type="OrthoDB" id="5244108at2"/>
<gene>
    <name evidence="4" type="ORF">SSPSH_003534</name>
</gene>
<dbReference type="GO" id="GO:0006749">
    <property type="term" value="P:glutathione metabolic process"/>
    <property type="evidence" value="ECO:0007669"/>
    <property type="project" value="TreeGrafter"/>
</dbReference>
<feature type="domain" description="DSBA-like thioredoxin" evidence="3">
    <location>
        <begin position="9"/>
        <end position="200"/>
    </location>
</feature>
<dbReference type="InterPro" id="IPR051924">
    <property type="entry name" value="GST_Kappa/NadH"/>
</dbReference>
<dbReference type="SUPFAM" id="SSF52833">
    <property type="entry name" value="Thioredoxin-like"/>
    <property type="match status" value="1"/>
</dbReference>
<evidence type="ECO:0000256" key="2">
    <source>
        <dbReference type="PIRSR" id="PIRSR006386-1"/>
    </source>
</evidence>
<name>U2FTF3_9GAMM</name>
<evidence type="ECO:0000259" key="3">
    <source>
        <dbReference type="Pfam" id="PF01323"/>
    </source>
</evidence>
<organism evidence="4 5">
    <name type="scientific">Salinisphaera shabanensis E1L3A</name>
    <dbReference type="NCBI Taxonomy" id="1033802"/>
    <lineage>
        <taxon>Bacteria</taxon>
        <taxon>Pseudomonadati</taxon>
        <taxon>Pseudomonadota</taxon>
        <taxon>Gammaproteobacteria</taxon>
        <taxon>Salinisphaerales</taxon>
        <taxon>Salinisphaeraceae</taxon>
        <taxon>Salinisphaera</taxon>
    </lineage>
</organism>
<comment type="caution">
    <text evidence="4">The sequence shown here is derived from an EMBL/GenBank/DDBJ whole genome shotgun (WGS) entry which is preliminary data.</text>
</comment>
<protein>
    <recommendedName>
        <fullName evidence="1">2-hydroxychromene-2-carboxylate isomerase</fullName>
        <ecNumber evidence="1">5.99.1.4</ecNumber>
    </recommendedName>
</protein>
<comment type="catalytic activity">
    <reaction evidence="1">
        <text>2-hydroxychromene-2-carboxylate = (3E)-4-(2-hydroxyphenyl)-2-oxobut-3-enoate</text>
        <dbReference type="Rhea" id="RHEA:27401"/>
        <dbReference type="ChEBI" id="CHEBI:59350"/>
        <dbReference type="ChEBI" id="CHEBI:59353"/>
        <dbReference type="EC" id="5.99.1.4"/>
    </reaction>
</comment>
<dbReference type="Proteomes" id="UP000006242">
    <property type="component" value="Unassembled WGS sequence"/>
</dbReference>
<dbReference type="Pfam" id="PF01323">
    <property type="entry name" value="DSBA"/>
    <property type="match status" value="1"/>
</dbReference>
<dbReference type="AlphaFoldDB" id="U2FTF3"/>
<evidence type="ECO:0000313" key="5">
    <source>
        <dbReference type="Proteomes" id="UP000006242"/>
    </source>
</evidence>
<keyword evidence="5" id="KW-1185">Reference proteome</keyword>
<dbReference type="GO" id="GO:0018845">
    <property type="term" value="F:2-hydroxychromene-2-carboxylate isomerase activity"/>
    <property type="evidence" value="ECO:0007669"/>
    <property type="project" value="UniProtKB-UniRule"/>
</dbReference>
<dbReference type="EMBL" id="AFNV02000031">
    <property type="protein sequence ID" value="ERJ17688.1"/>
    <property type="molecule type" value="Genomic_DNA"/>
</dbReference>
<dbReference type="InterPro" id="IPR014440">
    <property type="entry name" value="HCCAis_GSTk"/>
</dbReference>
<dbReference type="GO" id="GO:0004364">
    <property type="term" value="F:glutathione transferase activity"/>
    <property type="evidence" value="ECO:0007669"/>
    <property type="project" value="TreeGrafter"/>
</dbReference>
<accession>U2FTF3</accession>
<dbReference type="InterPro" id="IPR001853">
    <property type="entry name" value="DSBA-like_thioredoxin_dom"/>
</dbReference>
<dbReference type="STRING" id="1033802.SSPSH_003534"/>
<proteinExistence type="inferred from homology"/>
<dbReference type="InterPro" id="IPR044087">
    <property type="entry name" value="NahD-like"/>
</dbReference>